<dbReference type="InterPro" id="IPR050486">
    <property type="entry name" value="Mannose-1P_guanyltransferase"/>
</dbReference>
<dbReference type="EMBL" id="AP019755">
    <property type="protein sequence ID" value="BBL34746.1"/>
    <property type="molecule type" value="Genomic_DNA"/>
</dbReference>
<protein>
    <submittedName>
        <fullName evidence="2">N-acetylmuramate alpha-1-phosphate</fullName>
    </submittedName>
</protein>
<evidence type="ECO:0000313" key="3">
    <source>
        <dbReference type="Proteomes" id="UP000316473"/>
    </source>
</evidence>
<proteinExistence type="predicted"/>
<dbReference type="SUPFAM" id="SSF53448">
    <property type="entry name" value="Nucleotide-diphospho-sugar transferases"/>
    <property type="match status" value="1"/>
</dbReference>
<evidence type="ECO:0000313" key="2">
    <source>
        <dbReference type="EMBL" id="BBL34746.1"/>
    </source>
</evidence>
<keyword evidence="3" id="KW-1185">Reference proteome</keyword>
<gene>
    <name evidence="2" type="ORF">Nstercoris_00988</name>
</gene>
<dbReference type="InterPro" id="IPR029044">
    <property type="entry name" value="Nucleotide-diphossugar_trans"/>
</dbReference>
<dbReference type="InterPro" id="IPR005835">
    <property type="entry name" value="NTP_transferase_dom"/>
</dbReference>
<name>A0A4Y1YKW3_9PROT</name>
<organism evidence="2 3">
    <name type="scientific">Nitrosomonas stercoris</name>
    <dbReference type="NCBI Taxonomy" id="1444684"/>
    <lineage>
        <taxon>Bacteria</taxon>
        <taxon>Pseudomonadati</taxon>
        <taxon>Pseudomonadota</taxon>
        <taxon>Betaproteobacteria</taxon>
        <taxon>Nitrosomonadales</taxon>
        <taxon>Nitrosomonadaceae</taxon>
        <taxon>Nitrosomonas</taxon>
    </lineage>
</organism>
<accession>A0A4Y1YKW3</accession>
<dbReference type="PANTHER" id="PTHR22572">
    <property type="entry name" value="SUGAR-1-PHOSPHATE GUANYL TRANSFERASE"/>
    <property type="match status" value="1"/>
</dbReference>
<reference evidence="2 3" key="1">
    <citation type="submission" date="2019-06" db="EMBL/GenBank/DDBJ databases">
        <title>Nitrosomonas stercoris KYUHI-S whole genome shotgun sequence.</title>
        <authorList>
            <person name="Nakagawa T."/>
            <person name="Tsuchiya Y."/>
            <person name="Takahashi R."/>
        </authorList>
    </citation>
    <scope>NUCLEOTIDE SEQUENCE [LARGE SCALE GENOMIC DNA]</scope>
    <source>
        <strain evidence="2 3">KYUHI-S</strain>
    </source>
</reference>
<dbReference type="Proteomes" id="UP000316473">
    <property type="component" value="Chromosome"/>
</dbReference>
<sequence>MFKAMILAAGKGTRMQPLTNTCPKPLLRAGDKMLIEYHLEKLAAAGFNEVVINHAYLGTMIEAALQNGECYGLHIYYSPEYTTLETAGGIAHALPLLTNSICSQPFAVINADVFCDVDFSVLHSLLQQIQAAAGNILAHLVLVDNPHHHSEGDFFLHKETGKLTELATFSDDQKLTFSGIGVYHPALFENIAPNQAQKLAPLLRTATANNQVTGSHYQGVWMDIGTPERLRLLDTTLKRKISNS</sequence>
<dbReference type="InterPro" id="IPR054790">
    <property type="entry name" value="MurU"/>
</dbReference>
<dbReference type="Gene3D" id="3.90.550.10">
    <property type="entry name" value="Spore Coat Polysaccharide Biosynthesis Protein SpsA, Chain A"/>
    <property type="match status" value="1"/>
</dbReference>
<dbReference type="NCBIfam" id="NF045761">
    <property type="entry name" value="NAMPUrTaseMurU"/>
    <property type="match status" value="1"/>
</dbReference>
<dbReference type="AlphaFoldDB" id="A0A4Y1YKW3"/>
<evidence type="ECO:0000259" key="1">
    <source>
        <dbReference type="Pfam" id="PF00483"/>
    </source>
</evidence>
<feature type="domain" description="Nucleotidyl transferase" evidence="1">
    <location>
        <begin position="3"/>
        <end position="230"/>
    </location>
</feature>
<dbReference type="Pfam" id="PF00483">
    <property type="entry name" value="NTP_transferase"/>
    <property type="match status" value="1"/>
</dbReference>
<dbReference type="KEGG" id="nst:Nstercoris_00988"/>
<dbReference type="CDD" id="cd06422">
    <property type="entry name" value="NTP_transferase_like_1"/>
    <property type="match status" value="1"/>
</dbReference>